<comment type="similarity">
    <text evidence="2 6">Belongs to the acyl-CoA dehydrogenase family.</text>
</comment>
<dbReference type="InterPro" id="IPR046373">
    <property type="entry name" value="Acyl-CoA_Oxase/DH_mid-dom_sf"/>
</dbReference>
<dbReference type="Proteomes" id="UP000199494">
    <property type="component" value="Unassembled WGS sequence"/>
</dbReference>
<dbReference type="PANTHER" id="PTHR43884:SF12">
    <property type="entry name" value="ISOVALERYL-COA DEHYDROGENASE, MITOCHONDRIAL-RELATED"/>
    <property type="match status" value="1"/>
</dbReference>
<dbReference type="SUPFAM" id="SSF56645">
    <property type="entry name" value="Acyl-CoA dehydrogenase NM domain-like"/>
    <property type="match status" value="1"/>
</dbReference>
<dbReference type="InterPro" id="IPR037069">
    <property type="entry name" value="AcylCoA_DH/ox_N_sf"/>
</dbReference>
<dbReference type="InterPro" id="IPR013786">
    <property type="entry name" value="AcylCoA_DH/ox_N"/>
</dbReference>
<dbReference type="InterPro" id="IPR009100">
    <property type="entry name" value="AcylCoA_DH/oxidase_NM_dom_sf"/>
</dbReference>
<evidence type="ECO:0000256" key="4">
    <source>
        <dbReference type="ARBA" id="ARBA00022827"/>
    </source>
</evidence>
<dbReference type="PROSITE" id="PS00072">
    <property type="entry name" value="ACYL_COA_DH_1"/>
    <property type="match status" value="1"/>
</dbReference>
<evidence type="ECO:0000256" key="5">
    <source>
        <dbReference type="ARBA" id="ARBA00023002"/>
    </source>
</evidence>
<dbReference type="GO" id="GO:0003995">
    <property type="term" value="F:acyl-CoA dehydrogenase activity"/>
    <property type="evidence" value="ECO:0007669"/>
    <property type="project" value="InterPro"/>
</dbReference>
<dbReference type="Gene3D" id="1.10.540.10">
    <property type="entry name" value="Acyl-CoA dehydrogenase/oxidase, N-terminal domain"/>
    <property type="match status" value="1"/>
</dbReference>
<name>A0A222VSJ9_9PSEU</name>
<gene>
    <name evidence="7" type="ORF">SAMN05421630_109142</name>
</gene>
<dbReference type="FunFam" id="2.40.110.10:FF:000002">
    <property type="entry name" value="Acyl-CoA dehydrogenase fadE12"/>
    <property type="match status" value="1"/>
</dbReference>
<accession>A0A222VSJ9</accession>
<dbReference type="InterPro" id="IPR006089">
    <property type="entry name" value="Acyl-CoA_DH_CS"/>
</dbReference>
<evidence type="ECO:0000313" key="7">
    <source>
        <dbReference type="EMBL" id="SDD50595.1"/>
    </source>
</evidence>
<evidence type="ECO:0000256" key="6">
    <source>
        <dbReference type="RuleBase" id="RU362125"/>
    </source>
</evidence>
<proteinExistence type="inferred from homology"/>
<keyword evidence="4 6" id="KW-0274">FAD</keyword>
<dbReference type="Pfam" id="PF02771">
    <property type="entry name" value="Acyl-CoA_dh_N"/>
    <property type="match status" value="1"/>
</dbReference>
<dbReference type="Pfam" id="PF00441">
    <property type="entry name" value="Acyl-CoA_dh_1"/>
    <property type="match status" value="1"/>
</dbReference>
<evidence type="ECO:0000313" key="8">
    <source>
        <dbReference type="Proteomes" id="UP000199494"/>
    </source>
</evidence>
<dbReference type="Pfam" id="PF02770">
    <property type="entry name" value="Acyl-CoA_dh_M"/>
    <property type="match status" value="1"/>
</dbReference>
<sequence>MTGPLATAERAALRETARRFTETEILPHLAQWESDGELPRELHRKAGELGLLGAAFPEQAGGGGGDFLDALTVTEEIHYAGGSGGLVASLFTCGIAVPHLVEAGVEQQLATWVRPTLEGRLIGALAITEPDGGSDVASVRTTARRDGDHYLVNGAKTFITSGCRADFVTTAVRTGEQGAHGLSLLVVERGTPGFTVTRALSKMGWHCSDTAELSYVDVRVPVENLIGAENSGFAQIATQFVAERLSLAVQAYATAQRALDLTVEWCRLRETFGRPLISRQLVQHKLTDMARKIDVARTYTRHIAQRHVEGDEVVAEACFAKNTAVEAGEWVANEAVQLHGGLGYLTGTEVERHYRDMRILGIGGGTNEILAGLAAKRLGYTS</sequence>
<evidence type="ECO:0000256" key="2">
    <source>
        <dbReference type="ARBA" id="ARBA00009347"/>
    </source>
</evidence>
<reference evidence="7 8" key="1">
    <citation type="submission" date="2016-10" db="EMBL/GenBank/DDBJ databases">
        <authorList>
            <person name="de Groot N.N."/>
        </authorList>
    </citation>
    <scope>NUCLEOTIDE SEQUENCE [LARGE SCALE GENOMIC DNA]</scope>
    <source>
        <strain evidence="7 8">CGMCC 4.5506</strain>
    </source>
</reference>
<organism evidence="7 8">
    <name type="scientific">Prauserella marina</name>
    <dbReference type="NCBI Taxonomy" id="530584"/>
    <lineage>
        <taxon>Bacteria</taxon>
        <taxon>Bacillati</taxon>
        <taxon>Actinomycetota</taxon>
        <taxon>Actinomycetes</taxon>
        <taxon>Pseudonocardiales</taxon>
        <taxon>Pseudonocardiaceae</taxon>
        <taxon>Prauserella</taxon>
    </lineage>
</organism>
<protein>
    <submittedName>
        <fullName evidence="7">Acyl-CoA dehydrogenase</fullName>
    </submittedName>
</protein>
<dbReference type="SUPFAM" id="SSF47203">
    <property type="entry name" value="Acyl-CoA dehydrogenase C-terminal domain-like"/>
    <property type="match status" value="1"/>
</dbReference>
<keyword evidence="5 6" id="KW-0560">Oxidoreductase</keyword>
<dbReference type="EMBL" id="FMZE01000009">
    <property type="protein sequence ID" value="SDD50595.1"/>
    <property type="molecule type" value="Genomic_DNA"/>
</dbReference>
<dbReference type="FunFam" id="1.20.140.10:FF:000001">
    <property type="entry name" value="Acyl-CoA dehydrogenase"/>
    <property type="match status" value="1"/>
</dbReference>
<keyword evidence="8" id="KW-1185">Reference proteome</keyword>
<comment type="cofactor">
    <cofactor evidence="1 6">
        <name>FAD</name>
        <dbReference type="ChEBI" id="CHEBI:57692"/>
    </cofactor>
</comment>
<dbReference type="InterPro" id="IPR006091">
    <property type="entry name" value="Acyl-CoA_Oxase/DH_mid-dom"/>
</dbReference>
<dbReference type="InterPro" id="IPR036250">
    <property type="entry name" value="AcylCo_DH-like_C"/>
</dbReference>
<evidence type="ECO:0000256" key="1">
    <source>
        <dbReference type="ARBA" id="ARBA00001974"/>
    </source>
</evidence>
<dbReference type="Gene3D" id="1.20.140.10">
    <property type="entry name" value="Butyryl-CoA Dehydrogenase, subunit A, domain 3"/>
    <property type="match status" value="1"/>
</dbReference>
<dbReference type="InterPro" id="IPR009075">
    <property type="entry name" value="AcylCo_DH/oxidase_C"/>
</dbReference>
<dbReference type="KEGG" id="pmad:BAY61_19530"/>
<evidence type="ECO:0000256" key="3">
    <source>
        <dbReference type="ARBA" id="ARBA00022630"/>
    </source>
</evidence>
<dbReference type="OrthoDB" id="8876745at2"/>
<dbReference type="PANTHER" id="PTHR43884">
    <property type="entry name" value="ACYL-COA DEHYDROGENASE"/>
    <property type="match status" value="1"/>
</dbReference>
<keyword evidence="3 6" id="KW-0285">Flavoprotein</keyword>
<dbReference type="RefSeq" id="WP_091808199.1">
    <property type="nucleotide sequence ID" value="NZ_CP016353.1"/>
</dbReference>
<dbReference type="Gene3D" id="2.40.110.10">
    <property type="entry name" value="Butyryl-CoA Dehydrogenase, subunit A, domain 2"/>
    <property type="match status" value="1"/>
</dbReference>
<dbReference type="AlphaFoldDB" id="A0A222VSJ9"/>
<dbReference type="STRING" id="530584.SAMN05421630_109142"/>
<dbReference type="GO" id="GO:0050660">
    <property type="term" value="F:flavin adenine dinucleotide binding"/>
    <property type="evidence" value="ECO:0007669"/>
    <property type="project" value="InterPro"/>
</dbReference>